<dbReference type="EMBL" id="VSRR010000695">
    <property type="protein sequence ID" value="MPC18594.1"/>
    <property type="molecule type" value="Genomic_DNA"/>
</dbReference>
<protein>
    <submittedName>
        <fullName evidence="2">Uncharacterized protein</fullName>
    </submittedName>
</protein>
<evidence type="ECO:0000313" key="2">
    <source>
        <dbReference type="EMBL" id="MPC18594.1"/>
    </source>
</evidence>
<comment type="caution">
    <text evidence="2">The sequence shown here is derived from an EMBL/GenBank/DDBJ whole genome shotgun (WGS) entry which is preliminary data.</text>
</comment>
<reference evidence="2 3" key="1">
    <citation type="submission" date="2019-05" db="EMBL/GenBank/DDBJ databases">
        <title>Another draft genome of Portunus trituberculatus and its Hox gene families provides insights of decapod evolution.</title>
        <authorList>
            <person name="Jeong J.-H."/>
            <person name="Song I."/>
            <person name="Kim S."/>
            <person name="Choi T."/>
            <person name="Kim D."/>
            <person name="Ryu S."/>
            <person name="Kim W."/>
        </authorList>
    </citation>
    <scope>NUCLEOTIDE SEQUENCE [LARGE SCALE GENOMIC DNA]</scope>
    <source>
        <tissue evidence="2">Muscle</tissue>
    </source>
</reference>
<gene>
    <name evidence="2" type="ORF">E2C01_011482</name>
</gene>
<accession>A0A5B7DB73</accession>
<proteinExistence type="predicted"/>
<dbReference type="AlphaFoldDB" id="A0A5B7DB73"/>
<feature type="region of interest" description="Disordered" evidence="1">
    <location>
        <begin position="132"/>
        <end position="153"/>
    </location>
</feature>
<sequence>MMLPQSPGLSLLSPWRDAAPVPRSLFSLPGVMLPQSPVHESPAKPFCPPSLLMPRPWPLYQVPAPISPLTPSPVVVKSLTEKLGSAAFHIAPHDNLSHLSPTNSRTKATQSPHCYFITLIWSLVLTGADKLPTPGQSLPTIKRAGGSTVHSDN</sequence>
<evidence type="ECO:0000313" key="3">
    <source>
        <dbReference type="Proteomes" id="UP000324222"/>
    </source>
</evidence>
<organism evidence="2 3">
    <name type="scientific">Portunus trituberculatus</name>
    <name type="common">Swimming crab</name>
    <name type="synonym">Neptunus trituberculatus</name>
    <dbReference type="NCBI Taxonomy" id="210409"/>
    <lineage>
        <taxon>Eukaryota</taxon>
        <taxon>Metazoa</taxon>
        <taxon>Ecdysozoa</taxon>
        <taxon>Arthropoda</taxon>
        <taxon>Crustacea</taxon>
        <taxon>Multicrustacea</taxon>
        <taxon>Malacostraca</taxon>
        <taxon>Eumalacostraca</taxon>
        <taxon>Eucarida</taxon>
        <taxon>Decapoda</taxon>
        <taxon>Pleocyemata</taxon>
        <taxon>Brachyura</taxon>
        <taxon>Eubrachyura</taxon>
        <taxon>Portunoidea</taxon>
        <taxon>Portunidae</taxon>
        <taxon>Portuninae</taxon>
        <taxon>Portunus</taxon>
    </lineage>
</organism>
<evidence type="ECO:0000256" key="1">
    <source>
        <dbReference type="SAM" id="MobiDB-lite"/>
    </source>
</evidence>
<name>A0A5B7DB73_PORTR</name>
<dbReference type="Proteomes" id="UP000324222">
    <property type="component" value="Unassembled WGS sequence"/>
</dbReference>
<keyword evidence="3" id="KW-1185">Reference proteome</keyword>